<dbReference type="GO" id="GO:0046872">
    <property type="term" value="F:metal ion binding"/>
    <property type="evidence" value="ECO:0007669"/>
    <property type="project" value="UniProtKB-KW"/>
</dbReference>
<evidence type="ECO:0000313" key="10">
    <source>
        <dbReference type="Proteomes" id="UP000031278"/>
    </source>
</evidence>
<dbReference type="PANTHER" id="PTHR48073:SF2">
    <property type="entry name" value="O-SUCCINYLBENZOATE SYNTHASE"/>
    <property type="match status" value="1"/>
</dbReference>
<keyword evidence="4 7" id="KW-0413">Isomerase</keyword>
<comment type="similarity">
    <text evidence="1 7">Belongs to the mandelate racemase/muconate lactonizing enzyme family.</text>
</comment>
<dbReference type="InterPro" id="IPR013341">
    <property type="entry name" value="Mandelate_racemase_N_dom"/>
</dbReference>
<dbReference type="Gene3D" id="3.30.390.10">
    <property type="entry name" value="Enolase-like, N-terminal domain"/>
    <property type="match status" value="1"/>
</dbReference>
<dbReference type="EC" id="5.1.1.-" evidence="7"/>
<keyword evidence="2 6" id="KW-0479">Metal-binding</keyword>
<dbReference type="InterPro" id="IPR036849">
    <property type="entry name" value="Enolase-like_C_sf"/>
</dbReference>
<evidence type="ECO:0000256" key="5">
    <source>
        <dbReference type="PIRSR" id="PIRSR634603-1"/>
    </source>
</evidence>
<dbReference type="SUPFAM" id="SSF54826">
    <property type="entry name" value="Enolase N-terminal domain-like"/>
    <property type="match status" value="1"/>
</dbReference>
<accession>A0A0B9G4Z6</accession>
<evidence type="ECO:0000256" key="4">
    <source>
        <dbReference type="ARBA" id="ARBA00023235"/>
    </source>
</evidence>
<evidence type="ECO:0000313" key="9">
    <source>
        <dbReference type="EMBL" id="KHT63793.1"/>
    </source>
</evidence>
<feature type="active site" description="Proton acceptor; specific for (S)-substrate epimerization" evidence="5">
    <location>
        <position position="248"/>
    </location>
</feature>
<evidence type="ECO:0000259" key="8">
    <source>
        <dbReference type="SMART" id="SM00922"/>
    </source>
</evidence>
<dbReference type="InterPro" id="IPR013342">
    <property type="entry name" value="Mandelate_racemase_C"/>
</dbReference>
<dbReference type="PANTHER" id="PTHR48073">
    <property type="entry name" value="O-SUCCINYLBENZOATE SYNTHASE-RELATED"/>
    <property type="match status" value="1"/>
</dbReference>
<gene>
    <name evidence="9" type="ORF">RJ45_10665</name>
</gene>
<evidence type="ECO:0000256" key="7">
    <source>
        <dbReference type="RuleBase" id="RU366006"/>
    </source>
</evidence>
<dbReference type="SMART" id="SM00922">
    <property type="entry name" value="MR_MLE"/>
    <property type="match status" value="1"/>
</dbReference>
<dbReference type="InterPro" id="IPR034603">
    <property type="entry name" value="Dipeptide_epimerase"/>
</dbReference>
<dbReference type="Pfam" id="PF13378">
    <property type="entry name" value="MR_MLE_C"/>
    <property type="match status" value="1"/>
</dbReference>
<comment type="cofactor">
    <cofactor evidence="6 7">
        <name>Mg(2+)</name>
        <dbReference type="ChEBI" id="CHEBI:18420"/>
    </cofactor>
    <text evidence="6 7">Binds 1 Mg(2+) ion per subunit.</text>
</comment>
<dbReference type="SUPFAM" id="SSF51604">
    <property type="entry name" value="Enolase C-terminal domain-like"/>
    <property type="match status" value="1"/>
</dbReference>
<organism evidence="9 10">
    <name type="scientific">Photobacterium gaetbulicola</name>
    <dbReference type="NCBI Taxonomy" id="1295392"/>
    <lineage>
        <taxon>Bacteria</taxon>
        <taxon>Pseudomonadati</taxon>
        <taxon>Pseudomonadota</taxon>
        <taxon>Gammaproteobacteria</taxon>
        <taxon>Vibrionales</taxon>
        <taxon>Vibrionaceae</taxon>
        <taxon>Photobacterium</taxon>
    </lineage>
</organism>
<reference evidence="9 10" key="1">
    <citation type="submission" date="2014-12" db="EMBL/GenBank/DDBJ databases">
        <title>Genome sequencing of Photobacterium gaetbulicola AD005a.</title>
        <authorList>
            <person name="Adrian T.G.S."/>
            <person name="Chan K.G."/>
        </authorList>
    </citation>
    <scope>NUCLEOTIDE SEQUENCE [LARGE SCALE GENOMIC DNA]</scope>
    <source>
        <strain evidence="9 10">AD005a</strain>
    </source>
</reference>
<evidence type="ECO:0000256" key="3">
    <source>
        <dbReference type="ARBA" id="ARBA00022842"/>
    </source>
</evidence>
<feature type="domain" description="Mandelate racemase/muconate lactonizing enzyme C-terminal" evidence="8">
    <location>
        <begin position="131"/>
        <end position="224"/>
    </location>
</feature>
<proteinExistence type="inferred from homology"/>
<dbReference type="GO" id="GO:0016855">
    <property type="term" value="F:racemase and epimerase activity, acting on amino acids and derivatives"/>
    <property type="evidence" value="ECO:0007669"/>
    <property type="project" value="UniProtKB-UniRule"/>
</dbReference>
<evidence type="ECO:0000256" key="1">
    <source>
        <dbReference type="ARBA" id="ARBA00008031"/>
    </source>
</evidence>
<dbReference type="SFLD" id="SFLDG00180">
    <property type="entry name" value="muconate_cycloisomerase"/>
    <property type="match status" value="1"/>
</dbReference>
<dbReference type="InterPro" id="IPR018110">
    <property type="entry name" value="Mandel_Rmase/mucon_lact_enz_CS"/>
</dbReference>
<dbReference type="SFLD" id="SFLDS00001">
    <property type="entry name" value="Enolase"/>
    <property type="match status" value="1"/>
</dbReference>
<dbReference type="CDD" id="cd03319">
    <property type="entry name" value="L-Ala-DL-Glu_epimerase"/>
    <property type="match status" value="1"/>
</dbReference>
<feature type="binding site" evidence="6">
    <location>
        <position position="177"/>
    </location>
    <ligand>
        <name>Mg(2+)</name>
        <dbReference type="ChEBI" id="CHEBI:18420"/>
    </ligand>
</feature>
<comment type="caution">
    <text evidence="9">The sequence shown here is derived from an EMBL/GenBank/DDBJ whole genome shotgun (WGS) entry which is preliminary data.</text>
</comment>
<feature type="binding site" evidence="6">
    <location>
        <position position="226"/>
    </location>
    <ligand>
        <name>Mg(2+)</name>
        <dbReference type="ChEBI" id="CHEBI:18420"/>
    </ligand>
</feature>
<dbReference type="Proteomes" id="UP000031278">
    <property type="component" value="Unassembled WGS sequence"/>
</dbReference>
<sequence>MKFSAHHERFELARPFVIARGSRTHQDVVVATVEIGDRSGSAECTPYARYGESIDSVIEQIEHFNLQLKQHSVLSPGWVHQQLVPQLPAGAARNAIDCALWRLNAQASFPAPLFEIKPQIVTALTVSIDTPVNMAQQARELSRQGAKLLKVKLDAENVIERVAAVRKQAPKCEIILDANEAWEALALPELFQALTRYDIRMIEQPVPAGKDNLLKGIPHPISLCADESCHTSDDIAGMIGCYEMVNIKLDKTGGLTEAIKLADQARKQGLEIMVGCMVGTSLAMEAALPVASQADLVDLDGPVLLKKDRENGLVYKNGLLVAREQFR</sequence>
<dbReference type="RefSeq" id="WP_039461310.1">
    <property type="nucleotide sequence ID" value="NZ_JWLZ01000152.1"/>
</dbReference>
<dbReference type="PROSITE" id="PS00909">
    <property type="entry name" value="MR_MLE_2"/>
    <property type="match status" value="1"/>
</dbReference>
<dbReference type="GO" id="GO:0006518">
    <property type="term" value="P:peptide metabolic process"/>
    <property type="evidence" value="ECO:0007669"/>
    <property type="project" value="UniProtKB-ARBA"/>
</dbReference>
<dbReference type="Pfam" id="PF02746">
    <property type="entry name" value="MR_MLE_N"/>
    <property type="match status" value="1"/>
</dbReference>
<dbReference type="InterPro" id="IPR029065">
    <property type="entry name" value="Enolase_C-like"/>
</dbReference>
<evidence type="ECO:0000256" key="2">
    <source>
        <dbReference type="ARBA" id="ARBA00022723"/>
    </source>
</evidence>
<dbReference type="SFLD" id="SFLDF00010">
    <property type="entry name" value="dipeptide_epimerase"/>
    <property type="match status" value="1"/>
</dbReference>
<dbReference type="AlphaFoldDB" id="A0A0B9G4Z6"/>
<dbReference type="NCBIfam" id="NF042940">
    <property type="entry name" value="racemase_DgcA"/>
    <property type="match status" value="1"/>
</dbReference>
<feature type="active site" description="Proton acceptor; specific for (R)-substrate epimerization" evidence="5">
    <location>
        <position position="152"/>
    </location>
</feature>
<feature type="binding site" evidence="6">
    <location>
        <position position="203"/>
    </location>
    <ligand>
        <name>Mg(2+)</name>
        <dbReference type="ChEBI" id="CHEBI:18420"/>
    </ligand>
</feature>
<dbReference type="InterPro" id="IPR029017">
    <property type="entry name" value="Enolase-like_N"/>
</dbReference>
<name>A0A0B9G4Z6_9GAMM</name>
<dbReference type="Gene3D" id="3.20.20.120">
    <property type="entry name" value="Enolase-like C-terminal domain"/>
    <property type="match status" value="1"/>
</dbReference>
<dbReference type="GO" id="GO:0009063">
    <property type="term" value="P:amino acid catabolic process"/>
    <property type="evidence" value="ECO:0007669"/>
    <property type="project" value="InterPro"/>
</dbReference>
<keyword evidence="3 6" id="KW-0460">Magnesium</keyword>
<protein>
    <recommendedName>
        <fullName evidence="7">Dipeptide epimerase</fullName>
        <ecNumber evidence="7">5.1.1.-</ecNumber>
    </recommendedName>
</protein>
<dbReference type="EMBL" id="JWLZ01000152">
    <property type="protein sequence ID" value="KHT63793.1"/>
    <property type="molecule type" value="Genomic_DNA"/>
</dbReference>
<evidence type="ECO:0000256" key="6">
    <source>
        <dbReference type="PIRSR" id="PIRSR634603-3"/>
    </source>
</evidence>